<evidence type="ECO:0000313" key="3">
    <source>
        <dbReference type="EMBL" id="CAB3707722.1"/>
    </source>
</evidence>
<reference evidence="3 4" key="1">
    <citation type="submission" date="2020-04" db="EMBL/GenBank/DDBJ databases">
        <authorList>
            <person name="De Canck E."/>
        </authorList>
    </citation>
    <scope>NUCLEOTIDE SEQUENCE [LARGE SCALE GENOMIC DNA]</scope>
    <source>
        <strain evidence="3 4">LMG 1873</strain>
    </source>
</reference>
<comment type="caution">
    <text evidence="3">The sequence shown here is derived from an EMBL/GenBank/DDBJ whole genome shotgun (WGS) entry which is preliminary data.</text>
</comment>
<dbReference type="Proteomes" id="UP000494116">
    <property type="component" value="Unassembled WGS sequence"/>
</dbReference>
<dbReference type="NCBIfam" id="TIGR01901">
    <property type="entry name" value="adhes_NPXG"/>
    <property type="match status" value="1"/>
</dbReference>
<feature type="compositionally biased region" description="Low complexity" evidence="1">
    <location>
        <begin position="4110"/>
        <end position="4120"/>
    </location>
</feature>
<feature type="domain" description="Filamentous haemagglutinin FhaB/tRNA nuclease CdiA-like TPS" evidence="2">
    <location>
        <begin position="44"/>
        <end position="164"/>
    </location>
</feature>
<dbReference type="EMBL" id="CADIJS010000003">
    <property type="protein sequence ID" value="CAB3707722.1"/>
    <property type="molecule type" value="Genomic_DNA"/>
</dbReference>
<sequence length="4640" mass="461733">MSTIRSLVAWSVVFTQVWTPVLAQTLPISVDKSVAGQKPVVGVANGVPVINIAPPSAGGVSNNRYTQFNVGPSGVVLNNSGGASQTQLAGQVGGNTMLGNQRATTILNQVTAPNPSQLMGTLEVAGNRANVIVANPAGITCNGCGFLNANRATLTTGRPKVGPDGGITLDVAAGKLRVDGDGLYGANLSQVDLIARSLEINAGIWTDHLNVVAGAARVDYADGKVLALAGEGAPPVVALDTSALGGMYANSIRLIGTEAGVGVNVGGNLVALTGDLHVNAAGDVSIVPGGTVQAARALQVNAGRDLVMDGVAQGAEVSMTAGRDASVNGLAGSDGSLTLNAKNDLKIGSQGGLLAQDTLRIGAGRDVSAKGALILSDSDLTLQAGRNLAFATQAPSAPVAPPQHGGAAPSGGTSSGGTSGSASSGNGASSGTSSGQASPGSEQANKPNPVAAGVISSRATVEMRAGRDMTLPGQVNTAGMLRADAGSNIASDSATKLQGAKDVVLRAGGSMALAGSALADGSVAFNAGRDLRLDGSALAYGGALRLDSGRDLVLGKSSQSQGNGVSLTAAGSMNSAGQLVAGGLLAMQAGGDMGIDGRSAADGDLRADAGGALRVGGAAQLDATGATVLAARNNVVLAGALRSNGDTRVTAGGALTLDGEIAATHGAVALVGAKEISLGAPSSVLAGGPVRIQSGDSLMAAGTISSMADLTMQVARDATLNGDLLADGRLSLDAGGAVTSGAQAQLRAQGPLQLRAGASMDLAGVAETNATLDLNAATDLRMDGSALAYGGALTMNAGRNLTLGEQSKTQGAGIEANAQGNLSAAGSIGAQGSIQLIAGRDLTLNNQGGATGDIRLLAGLNLRQTKAGALDTEGVLVGDAGKDVRLDGALRANGGAQVTAGGDLAVNGLVSTARGGLNLKSGGNLSMGVAGQALSGAALNAQAGGAMTLDGSTASQGALALTSARDTVISGQLYSGGTLDVTSAMSFKALAPASLQSVGDMRIQAARDATLAGSALTDGALGLRAKRDVIVDGSALAFGGSLAITAGQDLKLGAQSQAQGSGVVLAADRGLSADGVLVSQGDARLSSGGDSNLLGSISVDGDLAAVAGTALNVGKAAVLETTGASRLSATGDMRVDGALRSNRDVRLNAGGDYRQTGQVASADGALSLNAGRDVSLDTDAALQAGGPLQINAGGALRLAGTVLSLADLTLQAARDAVVSGQLHANGALSLTSGGAAQFSEQADLQSNQAMAITAGSDILLAGSAQTNAGLALHAGRQVQIDGAAYAYGGALSLDAGNGMILGNDSKAQGRSVVLRANDDIYALGQVVSESGISVKAGRDILLGGLANAFSDINLNAGGALNAGAPVQWSAGGILTASASGNMALAGALRGDLGLQAQAGGAIDVQGLLASAKGSVGVTAGAGLSVASQGSIWAGGPLQLQSDADLQVAGVLSTLSDLAIQTAGSAAITGKLYADGVLRLLAGASLHTGSSAQMQSGGDMTLRAQGMRLAGVALSDGAMTLDAAGDLRVDGSALAYGGALTATGGNDLTLGAESQTQGKGVALAAGHDMRADGVLASTGDASMQAGGNVSVNGSVGVDGNLAVQAGGSMDLGAESQIEAAGRATLLAQDNLVAAGAVRSNDGTSLDAGRDLTLQGIAAAMRGALKLKAGRNAVLAATSQALAGGDADVNAGGNLNLAGKVSSLSDVLLQAGQDMTLNGQLLAARNLRAQAGQVLTSGADAQIQADGDINARSGAGMTLAGQWAAGKSIALEAKGAVLADAKMLAAEGGIKLGGLGDITLGNASELQAKTLLAVQAGGKLQAMGTLSSEGNINLSAQKNLSLEGTTVAGQQLQATAGATLDVTRSGLAQGSNGLRFSGQDVHIAGTAGTADTALAAGGTLDVQASRDLTVADSGIVSAGSSASLGAQRHLGVDGVVSALDGNLAMQAGGNLNVGQQGRLQAGTELTARADGDLVSHGTVVSGADMALYAGNDLTLDGVVGALGQRGAGNLGLDAGRDAYVAKGAQVQAAGTLTAQAARDLLIAGALTSVRDMTLSVARVAQVDGTAAADGGLTLTGRDVRIGAGGLAQAGDSLRLTALGGLDILGRALGQNDVVLTAGDSLSLSGTTAALQRDLTLSAERGAVSLAADSHLQAGGSVDIKAGTDLNLQGVAAAGRDVTMSAGQDVRLGGAAVAQGGALSASAGRDLSIEAGAQIESASAMALRALGRWINAGTVLTGGVAELSAGAALTNLGAVLAGGDLNASAGGVLNNAGRLAAGVDEDGALTKPGSLTLTASAISHGGTSLAGKDLTLSAGQLDLGGANLSALGKLALTTAGDIDTRLATLYGGTLAISGSNLNNQGGKITAGGDAKITLSGALDNRAGVLASVGHTDIEAVRVDNQAGTLAGKDLSITASGSVDNTGGLMQADNALSVTAAALNNRDTAWQGNEPSSGLIANIIRIVAGQVDNTRGSIQAQDALAIEAGVLDNTDGLVSSRGVADILADTLINQRGKVLAGERLTLRTRVLTALGVLQSGGDLSLTTGGSLDQTGDLTAGRDLSLSVGGNLDNSAKLSAGRDLTVNAGNLNNKQTGELVAAGVTTLNVAQTLTNAGLIDGGATRISAGRVDNLGRIYGDTIAIGAGFLSNDVGAAGAAVIASRGDLDLGIGGLNNREHALIYAGGNLRIGGALDGNGQAWGQAGSLVNASATIEAVGNAVIAAASIQNLNNHYASQVVSVGGGAKVYYRPDGSTDMYDGAATWLCDLVTPMCSKDPGWLQDDQERRLLLPSSTYPESRYGPPFDYGLNKKGIRGKTAPISPAFIASETVCTGGDAGGGCMVTEDQFFYPPDAAIWGVFGVAPPVGAPPVKPEGEPCMLPLPVCREYAERLAVYEAAHTAYTNAYRELNTRIRAFNADFDGRMVKNFTIYRVQESVTETRTVSSDPGQITVGGNATLIGAVTNDKSRIVAGGALMVSGPAINNIGATGERRVELVGTATHTYEKNDDRKYEASQPYTGGVSSTPTEMQVAYVAGNQAVSVGGKPGASALADGSQPIGIVDVALPDGSAVRTMTAPAVIPDSQLFAVSGNADSPYLVETDPRFIGQHDKVSSDYLLELLRNPNALPETAINGAQGANGGLSGDRISGGAGAGNGADAAIVDGNVGAGQTGPAVTANGGLTGERNTAPGAANVADAGPQSGAVAGATGGGNVGAAGAIEGARAVGWDGLVPAGARFLTPSGQPKRLGDGFYEQKLVTDQIMATTGQRYLDNYSNADAQYKALLAAGAQFAAANGVQLGVALTEEQMRQLTTDVVWLVERAVVRADGTVDHVLVPQVYLMVRNGDLKADGTLMAGRDVSLQADGDVNNTGSIVGRDATVITAGNIVNQAGGQIQGERVNLNARENITSIAALIQGGDVSMKAGRDIALTSTMTDYDRGATSGSNLGGVSRVVADNLQMQAGHDINLTAAQLSIKEDARLQAGRDINLGTLTQSHQEAYDFRKKNNSAFSTSSEIGTNIAAGGNLTLVAGQDVNARAANVTADKQLAVGAGRDVNLTAGVASGSARDELYTKKKGFLSRSSTHSILSTDWTQAQSSTFTGDSVVMMAGRDVNVVGSNAGAQNDLVMTAGRDVNIVAGVNTLGNYSYEKTQKSGFGAQGGFSYGSRQQTDKLEGAKVFHSASTVGSVTGDTLINAGGALNIMGSNVVARQGDVTLIGREVNIGALADTAREKEFHEIKQSGLSISASTPMVSAMQTAERMGDAAGKTDNKVMQGLALATSGLAAVNAYDAITADPAAGGGLNVNINLGSSKSQSISTRSSSSVSGSTVAAGGDLTIVAQGAGQRSNVTVTGSNLSAGNNAAIKAEGDILLQAAENTFEQHSKNKSTNASIGVGVTMGTQGFGFTLNAAASASRGNADGKDSSWTTSNVTAGNILGLQSGGNTSLIGATGQAQQIIASVGKNLRIETLQDTSHYESKQQSAGVSGTLCYGYCSSSISGNVSQGQMKSDFKSASEQAGLKAGDGGFIVDVKHNTTLIGGVIASSDKAVAAGLNTLSTGTLVTEDLKNSASYKASQVGISGGWSGSGSLGTDRDGNVAGGSRAEPGTSVPQTKSGVGMGTPVVAAASGNSSSTTQSGISGGKIAIRDEAGQLALTGKTAAETIASLNRDTTDTLNALKPIFDKEKIEAGFEIASEAQRQTGQFLTNRAKEIDRLVERSKDIKLSDDERKEAAEAAKKLNAEWGASGSYRRILTAVSAGATGNVTGTTASFAQSAAVNYLQGLAASEVKRLTATLGDGAEADAARAALHAIVGCAGASAKGGSCSAGALGAGAGSVLNALLSSDEKKLSAEEKEARRNLVESLVAGIAQGVGANVTDATFAAANETENNALSVPQQQARTKEMELCGGNRICEDGVTRQYKDVSDKQRQDLTQCASPEICRQEIDKASKLLEDYGRRADELGEKLREEILTAAEWRELSMVLGSGQLMIADRNAAIKRSALMGGSEIKDLVWDEIAKAGVAGAAAVGAVGSKTSTNSKATADKGGKGSAVPVFEPVMASNGLMYQSNPKHTPGQIGNRPNAGVEPKNSLELFSNSIADSGNNNHRYAQDAEGNIHRFFRTNNDMFHWSGSSGDKTSALKKDNIPNEIKKIFNVSGKGK</sequence>
<feature type="compositionally biased region" description="Low complexity" evidence="1">
    <location>
        <begin position="420"/>
        <end position="441"/>
    </location>
</feature>
<dbReference type="InterPro" id="IPR012334">
    <property type="entry name" value="Pectin_lyas_fold"/>
</dbReference>
<dbReference type="Gene3D" id="2.160.20.10">
    <property type="entry name" value="Single-stranded right-handed beta-helix, Pectin lyase-like"/>
    <property type="match status" value="1"/>
</dbReference>
<dbReference type="InterPro" id="IPR025157">
    <property type="entry name" value="Hemagglutinin_rpt"/>
</dbReference>
<dbReference type="InterPro" id="IPR008638">
    <property type="entry name" value="FhaB/CdiA-like_TPS"/>
</dbReference>
<organism evidence="3 4">
    <name type="scientific">Achromobacter piechaudii</name>
    <dbReference type="NCBI Taxonomy" id="72556"/>
    <lineage>
        <taxon>Bacteria</taxon>
        <taxon>Pseudomonadati</taxon>
        <taxon>Pseudomonadota</taxon>
        <taxon>Betaproteobacteria</taxon>
        <taxon>Burkholderiales</taxon>
        <taxon>Alcaligenaceae</taxon>
        <taxon>Achromobacter</taxon>
    </lineage>
</organism>
<dbReference type="Pfam" id="PF13332">
    <property type="entry name" value="Fil_haemagg_2"/>
    <property type="match status" value="5"/>
</dbReference>
<evidence type="ECO:0000313" key="4">
    <source>
        <dbReference type="Proteomes" id="UP000494116"/>
    </source>
</evidence>
<gene>
    <name evidence="3" type="ORF">LMG1873_02987</name>
</gene>
<proteinExistence type="predicted"/>
<dbReference type="SUPFAM" id="SSF51126">
    <property type="entry name" value="Pectin lyase-like"/>
    <property type="match status" value="1"/>
</dbReference>
<feature type="region of interest" description="Disordered" evidence="1">
    <location>
        <begin position="4066"/>
        <end position="4122"/>
    </location>
</feature>
<dbReference type="InterPro" id="IPR010069">
    <property type="entry name" value="CdiA_FHA1_rpt"/>
</dbReference>
<name>A0ABM8KYC5_9BURK</name>
<dbReference type="InterPro" id="IPR011050">
    <property type="entry name" value="Pectin_lyase_fold/virulence"/>
</dbReference>
<accession>A0ABM8KYC5</accession>
<feature type="region of interest" description="Disordered" evidence="1">
    <location>
        <begin position="394"/>
        <end position="450"/>
    </location>
</feature>
<keyword evidence="4" id="KW-1185">Reference proteome</keyword>
<dbReference type="NCBIfam" id="TIGR01731">
    <property type="entry name" value="fil_hemag_20aa"/>
    <property type="match status" value="10"/>
</dbReference>
<protein>
    <recommendedName>
        <fullName evidence="2">Filamentous haemagglutinin FhaB/tRNA nuclease CdiA-like TPS domain-containing protein</fullName>
    </recommendedName>
</protein>
<dbReference type="SMART" id="SM00912">
    <property type="entry name" value="Haemagg_act"/>
    <property type="match status" value="1"/>
</dbReference>
<evidence type="ECO:0000256" key="1">
    <source>
        <dbReference type="SAM" id="MobiDB-lite"/>
    </source>
</evidence>
<evidence type="ECO:0000259" key="2">
    <source>
        <dbReference type="SMART" id="SM00912"/>
    </source>
</evidence>
<dbReference type="Pfam" id="PF05860">
    <property type="entry name" value="TPS"/>
    <property type="match status" value="1"/>
</dbReference>